<dbReference type="RefSeq" id="WP_317042784.1">
    <property type="nucleotide sequence ID" value="NZ_FQUQ01000002.1"/>
</dbReference>
<evidence type="ECO:0000256" key="3">
    <source>
        <dbReference type="ARBA" id="ARBA00022475"/>
    </source>
</evidence>
<name>A0A1M5AJK0_9SPHI</name>
<dbReference type="PANTHER" id="PTHR30106">
    <property type="entry name" value="INNER MEMBRANE PROTEIN YEIH-RELATED"/>
    <property type="match status" value="1"/>
</dbReference>
<evidence type="ECO:0000256" key="4">
    <source>
        <dbReference type="ARBA" id="ARBA00022692"/>
    </source>
</evidence>
<keyword evidence="5 7" id="KW-1133">Transmembrane helix</keyword>
<comment type="subcellular location">
    <subcellularLocation>
        <location evidence="1">Cell membrane</location>
        <topology evidence="1">Multi-pass membrane protein</topology>
    </subcellularLocation>
</comment>
<evidence type="ECO:0000256" key="6">
    <source>
        <dbReference type="ARBA" id="ARBA00023136"/>
    </source>
</evidence>
<evidence type="ECO:0000256" key="1">
    <source>
        <dbReference type="ARBA" id="ARBA00004651"/>
    </source>
</evidence>
<dbReference type="InterPro" id="IPR018383">
    <property type="entry name" value="UPF0324_pro"/>
</dbReference>
<evidence type="ECO:0008006" key="10">
    <source>
        <dbReference type="Google" id="ProtNLM"/>
    </source>
</evidence>
<protein>
    <recommendedName>
        <fullName evidence="10">Sulfate exporter family transporter</fullName>
    </recommendedName>
</protein>
<evidence type="ECO:0000313" key="9">
    <source>
        <dbReference type="Proteomes" id="UP000184287"/>
    </source>
</evidence>
<feature type="transmembrane region" description="Helical" evidence="7">
    <location>
        <begin position="79"/>
        <end position="98"/>
    </location>
</feature>
<reference evidence="9" key="1">
    <citation type="submission" date="2016-11" db="EMBL/GenBank/DDBJ databases">
        <authorList>
            <person name="Varghese N."/>
            <person name="Submissions S."/>
        </authorList>
    </citation>
    <scope>NUCLEOTIDE SEQUENCE [LARGE SCALE GENOMIC DNA]</scope>
    <source>
        <strain evidence="9">DSM 16990</strain>
    </source>
</reference>
<evidence type="ECO:0000256" key="7">
    <source>
        <dbReference type="SAM" id="Phobius"/>
    </source>
</evidence>
<evidence type="ECO:0000256" key="2">
    <source>
        <dbReference type="ARBA" id="ARBA00007977"/>
    </source>
</evidence>
<keyword evidence="6 7" id="KW-0472">Membrane</keyword>
<dbReference type="PANTHER" id="PTHR30106:SF1">
    <property type="entry name" value="UPF0324 MEMBRANE PROTEIN FN0533"/>
    <property type="match status" value="1"/>
</dbReference>
<evidence type="ECO:0000313" key="8">
    <source>
        <dbReference type="EMBL" id="SHF30449.1"/>
    </source>
</evidence>
<dbReference type="GO" id="GO:0005886">
    <property type="term" value="C:plasma membrane"/>
    <property type="evidence" value="ECO:0007669"/>
    <property type="project" value="UniProtKB-SubCell"/>
</dbReference>
<sequence>MELSLNTRRIVFVLGALFCLLPFMAAPLALLMGLIFAQLMKHPFLQFNQKATNLLLKVSVVGLGFGMNVFSAMKVGKEGLLFTVVSIFGVLLLGFILGKFSK</sequence>
<organism evidence="8 9">
    <name type="scientific">Pedobacter caeni</name>
    <dbReference type="NCBI Taxonomy" id="288992"/>
    <lineage>
        <taxon>Bacteria</taxon>
        <taxon>Pseudomonadati</taxon>
        <taxon>Bacteroidota</taxon>
        <taxon>Sphingobacteriia</taxon>
        <taxon>Sphingobacteriales</taxon>
        <taxon>Sphingobacteriaceae</taxon>
        <taxon>Pedobacter</taxon>
    </lineage>
</organism>
<keyword evidence="9" id="KW-1185">Reference proteome</keyword>
<dbReference type="AlphaFoldDB" id="A0A1M5AJK0"/>
<proteinExistence type="inferred from homology"/>
<dbReference type="EMBL" id="FQUQ01000002">
    <property type="protein sequence ID" value="SHF30449.1"/>
    <property type="molecule type" value="Genomic_DNA"/>
</dbReference>
<dbReference type="STRING" id="288992.SAMN04488522_102773"/>
<gene>
    <name evidence="8" type="ORF">SAMN04488522_102773</name>
</gene>
<evidence type="ECO:0000256" key="5">
    <source>
        <dbReference type="ARBA" id="ARBA00022989"/>
    </source>
</evidence>
<feature type="transmembrane region" description="Helical" evidence="7">
    <location>
        <begin position="12"/>
        <end position="34"/>
    </location>
</feature>
<feature type="transmembrane region" description="Helical" evidence="7">
    <location>
        <begin position="54"/>
        <end position="73"/>
    </location>
</feature>
<dbReference type="Proteomes" id="UP000184287">
    <property type="component" value="Unassembled WGS sequence"/>
</dbReference>
<accession>A0A1M5AJK0</accession>
<keyword evidence="4 7" id="KW-0812">Transmembrane</keyword>
<comment type="similarity">
    <text evidence="2">Belongs to the UPF0324 family.</text>
</comment>
<keyword evidence="3" id="KW-1003">Cell membrane</keyword>